<sequence length="107" mass="11507">MLCALAIGDHINSSATSKDVVLNNLNTMFTLIPDIIGSESRKLTSDAALNTLDEIDLGICNTSTKLVTYNSGSEIEELSVLVDVVPRNTTEEYASLCVDTRSLISNL</sequence>
<organism evidence="1 2">
    <name type="scientific">Irpex rosettiformis</name>
    <dbReference type="NCBI Taxonomy" id="378272"/>
    <lineage>
        <taxon>Eukaryota</taxon>
        <taxon>Fungi</taxon>
        <taxon>Dikarya</taxon>
        <taxon>Basidiomycota</taxon>
        <taxon>Agaricomycotina</taxon>
        <taxon>Agaricomycetes</taxon>
        <taxon>Polyporales</taxon>
        <taxon>Irpicaceae</taxon>
        <taxon>Irpex</taxon>
    </lineage>
</organism>
<dbReference type="Proteomes" id="UP001055072">
    <property type="component" value="Unassembled WGS sequence"/>
</dbReference>
<keyword evidence="2" id="KW-1185">Reference proteome</keyword>
<gene>
    <name evidence="1" type="ORF">BDY19DRAFT_996881</name>
</gene>
<comment type="caution">
    <text evidence="1">The sequence shown here is derived from an EMBL/GenBank/DDBJ whole genome shotgun (WGS) entry which is preliminary data.</text>
</comment>
<reference evidence="1" key="1">
    <citation type="journal article" date="2021" name="Environ. Microbiol.">
        <title>Gene family expansions and transcriptome signatures uncover fungal adaptations to wood decay.</title>
        <authorList>
            <person name="Hage H."/>
            <person name="Miyauchi S."/>
            <person name="Viragh M."/>
            <person name="Drula E."/>
            <person name="Min B."/>
            <person name="Chaduli D."/>
            <person name="Navarro D."/>
            <person name="Favel A."/>
            <person name="Norest M."/>
            <person name="Lesage-Meessen L."/>
            <person name="Balint B."/>
            <person name="Merenyi Z."/>
            <person name="de Eugenio L."/>
            <person name="Morin E."/>
            <person name="Martinez A.T."/>
            <person name="Baldrian P."/>
            <person name="Stursova M."/>
            <person name="Martinez M.J."/>
            <person name="Novotny C."/>
            <person name="Magnuson J.K."/>
            <person name="Spatafora J.W."/>
            <person name="Maurice S."/>
            <person name="Pangilinan J."/>
            <person name="Andreopoulos W."/>
            <person name="LaButti K."/>
            <person name="Hundley H."/>
            <person name="Na H."/>
            <person name="Kuo A."/>
            <person name="Barry K."/>
            <person name="Lipzen A."/>
            <person name="Henrissat B."/>
            <person name="Riley R."/>
            <person name="Ahrendt S."/>
            <person name="Nagy L.G."/>
            <person name="Grigoriev I.V."/>
            <person name="Martin F."/>
            <person name="Rosso M.N."/>
        </authorList>
    </citation>
    <scope>NUCLEOTIDE SEQUENCE</scope>
    <source>
        <strain evidence="1">CBS 384.51</strain>
    </source>
</reference>
<protein>
    <submittedName>
        <fullName evidence="1">Uncharacterized protein</fullName>
    </submittedName>
</protein>
<accession>A0ACB8TTP2</accession>
<evidence type="ECO:0000313" key="1">
    <source>
        <dbReference type="EMBL" id="KAI0085350.1"/>
    </source>
</evidence>
<evidence type="ECO:0000313" key="2">
    <source>
        <dbReference type="Proteomes" id="UP001055072"/>
    </source>
</evidence>
<name>A0ACB8TTP2_9APHY</name>
<proteinExistence type="predicted"/>
<dbReference type="EMBL" id="MU274932">
    <property type="protein sequence ID" value="KAI0085350.1"/>
    <property type="molecule type" value="Genomic_DNA"/>
</dbReference>